<dbReference type="RefSeq" id="WP_145419369.1">
    <property type="nucleotide sequence ID" value="NZ_CP036526.1"/>
</dbReference>
<feature type="signal peptide" evidence="1">
    <location>
        <begin position="1"/>
        <end position="31"/>
    </location>
</feature>
<dbReference type="Pfam" id="PF16227">
    <property type="entry name" value="DUF4886"/>
    <property type="match status" value="1"/>
</dbReference>
<protein>
    <recommendedName>
        <fullName evidence="2">DUF4886 domain-containing protein</fullName>
    </recommendedName>
</protein>
<proteinExistence type="predicted"/>
<evidence type="ECO:0000259" key="2">
    <source>
        <dbReference type="Pfam" id="PF16227"/>
    </source>
</evidence>
<organism evidence="3 4">
    <name type="scientific">Stieleria marina</name>
    <dbReference type="NCBI Taxonomy" id="1930275"/>
    <lineage>
        <taxon>Bacteria</taxon>
        <taxon>Pseudomonadati</taxon>
        <taxon>Planctomycetota</taxon>
        <taxon>Planctomycetia</taxon>
        <taxon>Pirellulales</taxon>
        <taxon>Pirellulaceae</taxon>
        <taxon>Stieleria</taxon>
    </lineage>
</organism>
<dbReference type="Gene3D" id="3.40.50.1110">
    <property type="entry name" value="SGNH hydrolase"/>
    <property type="match status" value="1"/>
</dbReference>
<evidence type="ECO:0000313" key="3">
    <source>
        <dbReference type="EMBL" id="QDT11555.1"/>
    </source>
</evidence>
<feature type="domain" description="DUF4886" evidence="2">
    <location>
        <begin position="40"/>
        <end position="215"/>
    </location>
</feature>
<dbReference type="Proteomes" id="UP000319817">
    <property type="component" value="Chromosome"/>
</dbReference>
<dbReference type="InterPro" id="IPR032616">
    <property type="entry name" value="DUF4886"/>
</dbReference>
<dbReference type="GO" id="GO:0016788">
    <property type="term" value="F:hydrolase activity, acting on ester bonds"/>
    <property type="evidence" value="ECO:0007669"/>
    <property type="project" value="UniProtKB-ARBA"/>
</dbReference>
<dbReference type="OrthoDB" id="265974at2"/>
<reference evidence="3 4" key="1">
    <citation type="submission" date="2019-02" db="EMBL/GenBank/DDBJ databases">
        <title>Deep-cultivation of Planctomycetes and their phenomic and genomic characterization uncovers novel biology.</title>
        <authorList>
            <person name="Wiegand S."/>
            <person name="Jogler M."/>
            <person name="Boedeker C."/>
            <person name="Pinto D."/>
            <person name="Vollmers J."/>
            <person name="Rivas-Marin E."/>
            <person name="Kohn T."/>
            <person name="Peeters S.H."/>
            <person name="Heuer A."/>
            <person name="Rast P."/>
            <person name="Oberbeckmann S."/>
            <person name="Bunk B."/>
            <person name="Jeske O."/>
            <person name="Meyerdierks A."/>
            <person name="Storesund J.E."/>
            <person name="Kallscheuer N."/>
            <person name="Luecker S."/>
            <person name="Lage O.M."/>
            <person name="Pohl T."/>
            <person name="Merkel B.J."/>
            <person name="Hornburger P."/>
            <person name="Mueller R.-W."/>
            <person name="Bruemmer F."/>
            <person name="Labrenz M."/>
            <person name="Spormann A.M."/>
            <person name="Op den Camp H."/>
            <person name="Overmann J."/>
            <person name="Amann R."/>
            <person name="Jetten M.S.M."/>
            <person name="Mascher T."/>
            <person name="Medema M.H."/>
            <person name="Devos D.P."/>
            <person name="Kaster A.-K."/>
            <person name="Ovreas L."/>
            <person name="Rohde M."/>
            <person name="Galperin M.Y."/>
            <person name="Jogler C."/>
        </authorList>
    </citation>
    <scope>NUCLEOTIDE SEQUENCE [LARGE SCALE GENOMIC DNA]</scope>
    <source>
        <strain evidence="3 4">K23_9</strain>
    </source>
</reference>
<dbReference type="SUPFAM" id="SSF52266">
    <property type="entry name" value="SGNH hydrolase"/>
    <property type="match status" value="1"/>
</dbReference>
<keyword evidence="1" id="KW-0732">Signal</keyword>
<evidence type="ECO:0000256" key="1">
    <source>
        <dbReference type="SAM" id="SignalP"/>
    </source>
</evidence>
<evidence type="ECO:0000313" key="4">
    <source>
        <dbReference type="Proteomes" id="UP000319817"/>
    </source>
</evidence>
<dbReference type="EMBL" id="CP036526">
    <property type="protein sequence ID" value="QDT11555.1"/>
    <property type="molecule type" value="Genomic_DNA"/>
</dbReference>
<name>A0A517NWP5_9BACT</name>
<accession>A0A517NWP5</accession>
<gene>
    <name evidence="3" type="ORF">K239x_35540</name>
</gene>
<dbReference type="AlphaFoldDB" id="A0A517NWP5"/>
<keyword evidence="4" id="KW-1185">Reference proteome</keyword>
<sequence length="322" mass="36316" precursor="true">MSHRYRASLHSASTSVIAASCVLFLGSVAEAAPTERTVRVLTIGNSFANNALTFLPQIVEAAGHKVIVGRANLGGCTFERHWKHVAQHEANPDSKEGSPYEGGRHSLEAMLTSEQWDFITLQQVSYKSHDLKTYQPYADNLVRYVKKLAPEAKILVHQIWAYRMDDARFRPSNKGKEPHTHAVMYQQVREAYHQFADSHGLEVIPSGDAMFLADTDQRWGFRPDINFDFDNATYPNLPVQTHSLHTGWAWKKTKDGSHRLNLDGHHANRSGQYLLGCVWFETFFDESVVENPFVPKGIDPIYGKFLRQTAHAVTTAKLQGVQ</sequence>
<dbReference type="PROSITE" id="PS51257">
    <property type="entry name" value="PROKAR_LIPOPROTEIN"/>
    <property type="match status" value="1"/>
</dbReference>
<dbReference type="InterPro" id="IPR036514">
    <property type="entry name" value="SGNH_hydro_sf"/>
</dbReference>
<feature type="chain" id="PRO_5021876614" description="DUF4886 domain-containing protein" evidence="1">
    <location>
        <begin position="32"/>
        <end position="322"/>
    </location>
</feature>